<proteinExistence type="predicted"/>
<dbReference type="CDD" id="cd07067">
    <property type="entry name" value="HP_PGM_like"/>
    <property type="match status" value="1"/>
</dbReference>
<keyword evidence="2" id="KW-1185">Reference proteome</keyword>
<name>A0ABQ5RCK5_9MICO</name>
<accession>A0ABQ5RCK5</accession>
<comment type="caution">
    <text evidence="1">The sequence shown here is derived from an EMBL/GenBank/DDBJ whole genome shotgun (WGS) entry which is preliminary data.</text>
</comment>
<protein>
    <submittedName>
        <fullName evidence="1">Fructose 1,6-bisphosphatase</fullName>
    </submittedName>
</protein>
<evidence type="ECO:0000313" key="2">
    <source>
        <dbReference type="Proteomes" id="UP001144451"/>
    </source>
</evidence>
<dbReference type="PANTHER" id="PTHR48100">
    <property type="entry name" value="BROAD-SPECIFICITY PHOSPHATASE YOR283W-RELATED"/>
    <property type="match status" value="1"/>
</dbReference>
<dbReference type="InterPro" id="IPR050275">
    <property type="entry name" value="PGM_Phosphatase"/>
</dbReference>
<evidence type="ECO:0000313" key="1">
    <source>
        <dbReference type="EMBL" id="GLI29517.1"/>
    </source>
</evidence>
<dbReference type="PROSITE" id="PS00175">
    <property type="entry name" value="PG_MUTASE"/>
    <property type="match status" value="1"/>
</dbReference>
<dbReference type="Pfam" id="PF00300">
    <property type="entry name" value="His_Phos_1"/>
    <property type="match status" value="1"/>
</dbReference>
<dbReference type="Proteomes" id="UP001144451">
    <property type="component" value="Unassembled WGS sequence"/>
</dbReference>
<sequence>MLSMRLLLLRHGQTPSNVEGILDAAYPGPGLTTLGHTQARAVPAALAHEDIAAIHVSRLLRTHETAAPLAASRGLSPRLTEGIEEIRAGIHQGRQDAEAVDAYQDNHHRWSAGELEGGLPGGETGREFWDRWTRALRHIADQHAEDATVVVVSHGAAIRVFASVAGGLGAASLSERPLYNTGLVTLVGDPAAGWRVEDWISSPVGGEHLLRDAEHDVTADDAADAKA</sequence>
<dbReference type="Gene3D" id="3.40.50.1240">
    <property type="entry name" value="Phosphoglycerate mutase-like"/>
    <property type="match status" value="1"/>
</dbReference>
<dbReference type="PANTHER" id="PTHR48100:SF58">
    <property type="entry name" value="PE-PGRS FAMILY PROTEIN PE_PGRS11"/>
    <property type="match status" value="1"/>
</dbReference>
<dbReference type="InterPro" id="IPR029033">
    <property type="entry name" value="His_PPase_superfam"/>
</dbReference>
<gene>
    <name evidence="1" type="ORF">BCONGLO52_03580</name>
</gene>
<dbReference type="InterPro" id="IPR001345">
    <property type="entry name" value="PG/BPGM_mutase_AS"/>
</dbReference>
<organism evidence="1 2">
    <name type="scientific">Brachybacterium conglomeratum</name>
    <dbReference type="NCBI Taxonomy" id="47846"/>
    <lineage>
        <taxon>Bacteria</taxon>
        <taxon>Bacillati</taxon>
        <taxon>Actinomycetota</taxon>
        <taxon>Actinomycetes</taxon>
        <taxon>Micrococcales</taxon>
        <taxon>Dermabacteraceae</taxon>
        <taxon>Brachybacterium</taxon>
    </lineage>
</organism>
<reference evidence="1" key="1">
    <citation type="submission" date="2022-12" db="EMBL/GenBank/DDBJ databases">
        <title>Reference genome sequencing for broad-spectrum identification of bacterial and archaeal isolates by mass spectrometry.</title>
        <authorList>
            <person name="Sekiguchi Y."/>
            <person name="Tourlousse D.M."/>
        </authorList>
    </citation>
    <scope>NUCLEOTIDE SEQUENCE</scope>
    <source>
        <strain evidence="1">5-2</strain>
    </source>
</reference>
<dbReference type="InterPro" id="IPR013078">
    <property type="entry name" value="His_Pase_superF_clade-1"/>
</dbReference>
<dbReference type="EMBL" id="BSDQ01000001">
    <property type="protein sequence ID" value="GLI29517.1"/>
    <property type="molecule type" value="Genomic_DNA"/>
</dbReference>
<dbReference type="SMART" id="SM00855">
    <property type="entry name" value="PGAM"/>
    <property type="match status" value="1"/>
</dbReference>
<dbReference type="SUPFAM" id="SSF53254">
    <property type="entry name" value="Phosphoglycerate mutase-like"/>
    <property type="match status" value="1"/>
</dbReference>